<organism evidence="1 2">
    <name type="scientific">Vararia minispora EC-137</name>
    <dbReference type="NCBI Taxonomy" id="1314806"/>
    <lineage>
        <taxon>Eukaryota</taxon>
        <taxon>Fungi</taxon>
        <taxon>Dikarya</taxon>
        <taxon>Basidiomycota</taxon>
        <taxon>Agaricomycotina</taxon>
        <taxon>Agaricomycetes</taxon>
        <taxon>Russulales</taxon>
        <taxon>Lachnocladiaceae</taxon>
        <taxon>Vararia</taxon>
    </lineage>
</organism>
<comment type="caution">
    <text evidence="1">The sequence shown here is derived from an EMBL/GenBank/DDBJ whole genome shotgun (WGS) entry which is preliminary data.</text>
</comment>
<evidence type="ECO:0000313" key="1">
    <source>
        <dbReference type="EMBL" id="KAI0027238.1"/>
    </source>
</evidence>
<name>A0ACB8Q634_9AGAM</name>
<reference evidence="1" key="2">
    <citation type="journal article" date="2022" name="New Phytol.">
        <title>Evolutionary transition to the ectomycorrhizal habit in the genomes of a hyperdiverse lineage of mushroom-forming fungi.</title>
        <authorList>
            <person name="Looney B."/>
            <person name="Miyauchi S."/>
            <person name="Morin E."/>
            <person name="Drula E."/>
            <person name="Courty P.E."/>
            <person name="Kohler A."/>
            <person name="Kuo A."/>
            <person name="LaButti K."/>
            <person name="Pangilinan J."/>
            <person name="Lipzen A."/>
            <person name="Riley R."/>
            <person name="Andreopoulos W."/>
            <person name="He G."/>
            <person name="Johnson J."/>
            <person name="Nolan M."/>
            <person name="Tritt A."/>
            <person name="Barry K.W."/>
            <person name="Grigoriev I.V."/>
            <person name="Nagy L.G."/>
            <person name="Hibbett D."/>
            <person name="Henrissat B."/>
            <person name="Matheny P.B."/>
            <person name="Labbe J."/>
            <person name="Martin F.M."/>
        </authorList>
    </citation>
    <scope>NUCLEOTIDE SEQUENCE</scope>
    <source>
        <strain evidence="1">EC-137</strain>
    </source>
</reference>
<dbReference type="EMBL" id="MU273954">
    <property type="protein sequence ID" value="KAI0027238.1"/>
    <property type="molecule type" value="Genomic_DNA"/>
</dbReference>
<keyword evidence="2" id="KW-1185">Reference proteome</keyword>
<protein>
    <submittedName>
        <fullName evidence="1">Uncharacterized protein</fullName>
    </submittedName>
</protein>
<gene>
    <name evidence="1" type="ORF">K488DRAFT_62148</name>
</gene>
<accession>A0ACB8Q634</accession>
<reference evidence="1" key="1">
    <citation type="submission" date="2021-02" db="EMBL/GenBank/DDBJ databases">
        <authorList>
            <consortium name="DOE Joint Genome Institute"/>
            <person name="Ahrendt S."/>
            <person name="Looney B.P."/>
            <person name="Miyauchi S."/>
            <person name="Morin E."/>
            <person name="Drula E."/>
            <person name="Courty P.E."/>
            <person name="Chicoki N."/>
            <person name="Fauchery L."/>
            <person name="Kohler A."/>
            <person name="Kuo A."/>
            <person name="Labutti K."/>
            <person name="Pangilinan J."/>
            <person name="Lipzen A."/>
            <person name="Riley R."/>
            <person name="Andreopoulos W."/>
            <person name="He G."/>
            <person name="Johnson J."/>
            <person name="Barry K.W."/>
            <person name="Grigoriev I.V."/>
            <person name="Nagy L."/>
            <person name="Hibbett D."/>
            <person name="Henrissat B."/>
            <person name="Matheny P.B."/>
            <person name="Labbe J."/>
            <person name="Martin F."/>
        </authorList>
    </citation>
    <scope>NUCLEOTIDE SEQUENCE</scope>
    <source>
        <strain evidence="1">EC-137</strain>
    </source>
</reference>
<proteinExistence type="predicted"/>
<sequence length="326" mass="33331">MHIPLSTKISQRLERRKGGGGRGSSGKSSSRSSSDSGSGCKSFPCRCLSIATSSTSFSTPHLVGGKSSASTYSDGGGKASKISSGQFAGRSMGGGSRASVYGTSMYGSGYPGESPSIRGVSDKGFPYYFYPVTWNTSPYPYYPPYLHTSGEYGGPTNSSRPGGPLMQAAFVSATTGTTLYFVADNSTVSSLLPIVLQNCSSTLVHLDNTTSSSTALPYDASNASSPLAEEAVQYFRASSAVLTLSGYNNTVALAANASAGAAPASFPSGADLALLSCLNYTIGQAILLVDAPKGMSVGDILKWVSFGVVILVGLIAGVLKTFCGCG</sequence>
<evidence type="ECO:0000313" key="2">
    <source>
        <dbReference type="Proteomes" id="UP000814128"/>
    </source>
</evidence>
<dbReference type="Proteomes" id="UP000814128">
    <property type="component" value="Unassembled WGS sequence"/>
</dbReference>